<name>A0A9P6E8G1_9AGAR</name>
<feature type="compositionally biased region" description="Polar residues" evidence="1">
    <location>
        <begin position="234"/>
        <end position="243"/>
    </location>
</feature>
<feature type="region of interest" description="Disordered" evidence="1">
    <location>
        <begin position="159"/>
        <end position="200"/>
    </location>
</feature>
<feature type="region of interest" description="Disordered" evidence="1">
    <location>
        <begin position="1"/>
        <end position="25"/>
    </location>
</feature>
<feature type="region of interest" description="Disordered" evidence="1">
    <location>
        <begin position="485"/>
        <end position="601"/>
    </location>
</feature>
<comment type="caution">
    <text evidence="2">The sequence shown here is derived from an EMBL/GenBank/DDBJ whole genome shotgun (WGS) entry which is preliminary data.</text>
</comment>
<organism evidence="2 3">
    <name type="scientific">Crepidotus variabilis</name>
    <dbReference type="NCBI Taxonomy" id="179855"/>
    <lineage>
        <taxon>Eukaryota</taxon>
        <taxon>Fungi</taxon>
        <taxon>Dikarya</taxon>
        <taxon>Basidiomycota</taxon>
        <taxon>Agaricomycotina</taxon>
        <taxon>Agaricomycetes</taxon>
        <taxon>Agaricomycetidae</taxon>
        <taxon>Agaricales</taxon>
        <taxon>Agaricineae</taxon>
        <taxon>Crepidotaceae</taxon>
        <taxon>Crepidotus</taxon>
    </lineage>
</organism>
<feature type="compositionally biased region" description="Polar residues" evidence="1">
    <location>
        <begin position="561"/>
        <end position="586"/>
    </location>
</feature>
<evidence type="ECO:0000256" key="1">
    <source>
        <dbReference type="SAM" id="MobiDB-lite"/>
    </source>
</evidence>
<protein>
    <submittedName>
        <fullName evidence="2">Uncharacterized protein</fullName>
    </submittedName>
</protein>
<evidence type="ECO:0000313" key="3">
    <source>
        <dbReference type="Proteomes" id="UP000807306"/>
    </source>
</evidence>
<reference evidence="2" key="1">
    <citation type="submission" date="2020-11" db="EMBL/GenBank/DDBJ databases">
        <authorList>
            <consortium name="DOE Joint Genome Institute"/>
            <person name="Ahrendt S."/>
            <person name="Riley R."/>
            <person name="Andreopoulos W."/>
            <person name="Labutti K."/>
            <person name="Pangilinan J."/>
            <person name="Ruiz-Duenas F.J."/>
            <person name="Barrasa J.M."/>
            <person name="Sanchez-Garcia M."/>
            <person name="Camarero S."/>
            <person name="Miyauchi S."/>
            <person name="Serrano A."/>
            <person name="Linde D."/>
            <person name="Babiker R."/>
            <person name="Drula E."/>
            <person name="Ayuso-Fernandez I."/>
            <person name="Pacheco R."/>
            <person name="Padilla G."/>
            <person name="Ferreira P."/>
            <person name="Barriuso J."/>
            <person name="Kellner H."/>
            <person name="Castanera R."/>
            <person name="Alfaro M."/>
            <person name="Ramirez L."/>
            <person name="Pisabarro A.G."/>
            <person name="Kuo A."/>
            <person name="Tritt A."/>
            <person name="Lipzen A."/>
            <person name="He G."/>
            <person name="Yan M."/>
            <person name="Ng V."/>
            <person name="Cullen D."/>
            <person name="Martin F."/>
            <person name="Rosso M.-N."/>
            <person name="Henrissat B."/>
            <person name="Hibbett D."/>
            <person name="Martinez A.T."/>
            <person name="Grigoriev I.V."/>
        </authorList>
    </citation>
    <scope>NUCLEOTIDE SEQUENCE</scope>
    <source>
        <strain evidence="2">CBS 506.95</strain>
    </source>
</reference>
<gene>
    <name evidence="2" type="ORF">CPB83DRAFT_861299</name>
</gene>
<dbReference type="EMBL" id="MU157899">
    <property type="protein sequence ID" value="KAF9524400.1"/>
    <property type="molecule type" value="Genomic_DNA"/>
</dbReference>
<feature type="region of interest" description="Disordered" evidence="1">
    <location>
        <begin position="721"/>
        <end position="752"/>
    </location>
</feature>
<dbReference type="OrthoDB" id="2678679at2759"/>
<proteinExistence type="predicted"/>
<feature type="compositionally biased region" description="Basic residues" evidence="1">
    <location>
        <begin position="526"/>
        <end position="542"/>
    </location>
</feature>
<accession>A0A9P6E8G1</accession>
<feature type="compositionally biased region" description="Basic and acidic residues" evidence="1">
    <location>
        <begin position="545"/>
        <end position="556"/>
    </location>
</feature>
<feature type="compositionally biased region" description="Polar residues" evidence="1">
    <location>
        <begin position="1"/>
        <end position="19"/>
    </location>
</feature>
<feature type="compositionally biased region" description="Polar residues" evidence="1">
    <location>
        <begin position="489"/>
        <end position="521"/>
    </location>
</feature>
<feature type="region of interest" description="Disordered" evidence="1">
    <location>
        <begin position="231"/>
        <end position="294"/>
    </location>
</feature>
<dbReference type="Proteomes" id="UP000807306">
    <property type="component" value="Unassembled WGS sequence"/>
</dbReference>
<sequence length="1325" mass="146298">MVVNPTITSNQPTSTQLEASSSQSSVSGMVMGVSKLLTDLSAHQHLKPRTASQSKSWVDDDHPNRNLDVDWSSVNDRTRTLVLPGNQSADINSSLTSMSISTEGQSDIGLSVKSLITVDPSNISDRPTSNQLQASSSVSAKAIGASKLTKTGARALKPVKDFSTRQHPKSRAAAQFKNETDDEHRNSSVAVIPSRPIEVPDFDSSRSTVALLPSSQGNVKAPLEWMAVDPPISKQPTISQPDISSSQSSASASVKAAKASKSITRTSKPAKDPPQPRQHPKSRAAALNKSAPWAEHRDSTSMVVDLEFLSPLSVLSSSSANLPNLTDSLSTSKKPLADLAEVKLLLLDPNALKHGASFDKLVNILTQGILADDNEQVDNIIDILPPNTLSALLPCLAKRLKVDLRGIRGLDLGLGALQPNQEVLKHLMLAMEKKKGTLKPEIQLNEREISQSVAHSASLLTMTLLKAGQSDGKSSTEVLMAVDPPASSLPISSRPSTPSTQWPASSPTAAEAPNHSNQTSKPLKALPKRGQHTKGRGGKRPNHATADKRYNMDVDPKPSAASRSSVSLTTHSNQSNLVVSSSTSRQCEPLSTPHSDFETSTSTDPLYDVGVLLSSPDVMKDQARIDKLVIIIANAISARDGQLANGIIGKLPPNAFSELLPLIRLALKVDIDLRALQQNQNALLLLIQIMEKRNGKKKATLEPEIQWQRKEMAYVVGQEEVQEQQDRKLMPPPPIPKRPHTLATRKPSAKRKFDQEYPDYQSKMTVMPVETIIPGPLARPEDPLGSVLPANPIITIPDSYKDPNIPNPIPAEIQAIIDAYIFGKPLSVVMSSTRVYEHYGLLLPKEYGCIWMGFFRILGVEEIRLDIDDIASIITKGPSTGHVRWRFRLQWSPGGENVLWPNDLKMLERPWWVLPATKDVVRDTRSISKLVPPLPSSPPEPEDEFNTPYRYRSLRTQYPEYQWRHHPLNDLYFYLFPQHLLVTFNPYLSDGNFPRGWVCLACQRINFQKAIRHRKCTGPACKDSEIMRYKLSLFIMRDPQDRLTPGLPFNSYPRQGVKIKQAKWADGTQTFSCLIPADVPNAKISMKHIFLGNLPRLQAQANTWLDSIQLNLSVERNFGDNGPFFSYHAKCTDRKADPHIAKWPKVPDCVNEMKTVMIERAKWFAEMNDDEIRVDQLEILAWVTSGQKKHPTLIRGKKKAVVFLALGCNIGITVVPRSLKGVSPSHSKNTVALFDERDDNGEDATGWIDKDQIEELVDENDVQGQMSSSFTKKKITAAAAKKDPLSMTFTMVHGDTLVFWGDDFEYSIKRNGTSFLLMGSCADVE</sequence>
<feature type="compositionally biased region" description="Low complexity" evidence="1">
    <location>
        <begin position="244"/>
        <end position="262"/>
    </location>
</feature>
<feature type="compositionally biased region" description="Polar residues" evidence="1">
    <location>
        <begin position="592"/>
        <end position="601"/>
    </location>
</feature>
<keyword evidence="3" id="KW-1185">Reference proteome</keyword>
<evidence type="ECO:0000313" key="2">
    <source>
        <dbReference type="EMBL" id="KAF9524400.1"/>
    </source>
</evidence>